<feature type="domain" description="DUF8004" evidence="2">
    <location>
        <begin position="404"/>
        <end position="498"/>
    </location>
</feature>
<feature type="compositionally biased region" description="Low complexity" evidence="1">
    <location>
        <begin position="816"/>
        <end position="830"/>
    </location>
</feature>
<accession>A0A6S6WMP7</accession>
<name>A0A6S6WMP7_9PLEO</name>
<evidence type="ECO:0000313" key="4">
    <source>
        <dbReference type="Proteomes" id="UP000472372"/>
    </source>
</evidence>
<feature type="region of interest" description="Disordered" evidence="1">
    <location>
        <begin position="919"/>
        <end position="998"/>
    </location>
</feature>
<dbReference type="Proteomes" id="UP000472372">
    <property type="component" value="Chromosome 9"/>
</dbReference>
<evidence type="ECO:0000256" key="1">
    <source>
        <dbReference type="SAM" id="MobiDB-lite"/>
    </source>
</evidence>
<feature type="compositionally biased region" description="Basic residues" evidence="1">
    <location>
        <begin position="1"/>
        <end position="11"/>
    </location>
</feature>
<feature type="compositionally biased region" description="Low complexity" evidence="1">
    <location>
        <begin position="61"/>
        <end position="79"/>
    </location>
</feature>
<dbReference type="EMBL" id="HG992985">
    <property type="protein sequence ID" value="CAE7207754.1"/>
    <property type="molecule type" value="Genomic_DNA"/>
</dbReference>
<feature type="region of interest" description="Disordered" evidence="1">
    <location>
        <begin position="806"/>
        <end position="888"/>
    </location>
</feature>
<feature type="compositionally biased region" description="Polar residues" evidence="1">
    <location>
        <begin position="964"/>
        <end position="985"/>
    </location>
</feature>
<organism evidence="3 4">
    <name type="scientific">Pyrenophora teres f. teres</name>
    <dbReference type="NCBI Taxonomy" id="97479"/>
    <lineage>
        <taxon>Eukaryota</taxon>
        <taxon>Fungi</taxon>
        <taxon>Dikarya</taxon>
        <taxon>Ascomycota</taxon>
        <taxon>Pezizomycotina</taxon>
        <taxon>Dothideomycetes</taxon>
        <taxon>Pleosporomycetidae</taxon>
        <taxon>Pleosporales</taxon>
        <taxon>Pleosporineae</taxon>
        <taxon>Pleosporaceae</taxon>
        <taxon>Pyrenophora</taxon>
    </lineage>
</organism>
<protein>
    <recommendedName>
        <fullName evidence="2">DUF8004 domain-containing protein</fullName>
    </recommendedName>
</protein>
<dbReference type="Pfam" id="PF26013">
    <property type="entry name" value="DUF8004"/>
    <property type="match status" value="1"/>
</dbReference>
<evidence type="ECO:0000259" key="2">
    <source>
        <dbReference type="Pfam" id="PF26013"/>
    </source>
</evidence>
<sequence>MSARGARSRKVQQKEVEKKEKNAIAKGKGPASLYDRDPSGWRPSTAMTQAPSVFTSRTGMSRTFTESSTLSRTTSHSGSSNGGGSSRAPFTAASNASFHSRPRPPRTADAASIRSDLSSKSRDKAKYQAKGKETKAPRGRGGGVPTKSAIPVYAPPAFRAESAASHPPMPTYHKSWANFMVWKGGKDGLLPYGGFDVDDEMQHGSVLIYFKEEQDDEDIPIPSLRAELDVLQNSGSTWLLNALQYGQIDNNDVDDWNLSEDTSAQSLNFSRTLSQQHAQRRGFGPTSLDGTSARAESRTASRAQHPSDFSTIERPHSPPPFPHTHQRNPTHEIWFTAPSRIHTPQGQRLHHVAIRNFLALLHGKPIVGADIFEMLNTLQPEIQVMYDLESDTQSGLSARERSVQMITKYLTDHGLDDVRNSPKHAMALLAWAEQDAVRWRQGYLESFVHLAGIMSHELEDHPDFKRLSVVTRRNLGLAGKTLQLRVMEAEDKLAGFNFDGLYEDATKSTNSTVYQSYQAFRQFLISYYTRNHGHWPPSPDRAWLTRKVARELQEDFGSLYDYLVDRDVVWYPREERSSRKWEMMHRQNNAFRADLPELGMTEMLVTYDMKNGYAHIPHPYPLLPKEVPKEIKDKEKKGFFSSLKKDKPKTSTPETTKDAKAQLQLSLIFSEATNIEKLGVGFNGSTLIDEFEQFELTTDVKHISPREARLGRWVLLYGILQLLSTLSVDVRDLHHTEDVWYFLNTDLKRVPEWVINNQAEYLEATQKRSWCWQRTWDHMSAQNAPTTELEGSTTHDLVDHYLNSSNASRNTSIVDQSTTSRPQTQQTLPQASSPPCRPQPQQILSPVSSPPPSRPQTLEVLPQPASPPPSRQQVRPSSSSPRPISRGVTMVQDDLRRIGEKIDSLSLTHAAGEHIRQAYERRRESEKGIPEGIPEEVEQVKHKLKVETCPPPSRDGSTKHDSGADTSYSPRADTSYSPRADTSYSPRADSLPRQQRSMPCLNNISPLESIARQTHSPSYLPPHLGFNPLRSHPPTMDLGAYSFSQAERDITWPVPPGFSDGSASASPGGLGGNREARIVGTASVAVVGISRKGVQQERGFI</sequence>
<feature type="region of interest" description="Disordered" evidence="1">
    <location>
        <begin position="272"/>
        <end position="324"/>
    </location>
</feature>
<feature type="region of interest" description="Disordered" evidence="1">
    <location>
        <begin position="1"/>
        <end position="148"/>
    </location>
</feature>
<reference evidence="3" key="1">
    <citation type="submission" date="2021-02" db="EMBL/GenBank/DDBJ databases">
        <authorList>
            <person name="Syme A R."/>
            <person name="Syme A R."/>
            <person name="Moolhuijzen P."/>
        </authorList>
    </citation>
    <scope>NUCLEOTIDE SEQUENCE</scope>
    <source>
        <strain evidence="3">W1-1</strain>
    </source>
</reference>
<dbReference type="PANTHER" id="PTHR39601">
    <property type="entry name" value="CHORIOGENIN HMINOR"/>
    <property type="match status" value="1"/>
</dbReference>
<feature type="compositionally biased region" description="Basic and acidic residues" evidence="1">
    <location>
        <begin position="919"/>
        <end position="929"/>
    </location>
</feature>
<evidence type="ECO:0000313" key="3">
    <source>
        <dbReference type="EMBL" id="CAE7207754.1"/>
    </source>
</evidence>
<feature type="compositionally biased region" description="Low complexity" evidence="1">
    <location>
        <begin position="871"/>
        <end position="886"/>
    </location>
</feature>
<feature type="compositionally biased region" description="Basic and acidic residues" evidence="1">
    <location>
        <begin position="117"/>
        <end position="136"/>
    </location>
</feature>
<feature type="compositionally biased region" description="Low complexity" evidence="1">
    <location>
        <begin position="291"/>
        <end position="303"/>
    </location>
</feature>
<dbReference type="AlphaFoldDB" id="A0A6S6WMP7"/>
<dbReference type="InterPro" id="IPR058317">
    <property type="entry name" value="DUF8004"/>
</dbReference>
<gene>
    <name evidence="3" type="ORF">PTTW11_09744</name>
</gene>
<feature type="compositionally biased region" description="Polar residues" evidence="1">
    <location>
        <begin position="806"/>
        <end position="815"/>
    </location>
</feature>
<feature type="compositionally biased region" description="Polar residues" evidence="1">
    <location>
        <begin position="45"/>
        <end position="60"/>
    </location>
</feature>
<feature type="compositionally biased region" description="Basic and acidic residues" evidence="1">
    <location>
        <begin position="12"/>
        <end position="23"/>
    </location>
</feature>
<dbReference type="PANTHER" id="PTHR39601:SF2">
    <property type="entry name" value="CHORIOGENIN HMINOR"/>
    <property type="match status" value="1"/>
</dbReference>
<proteinExistence type="predicted"/>